<evidence type="ECO:0000256" key="1">
    <source>
        <dbReference type="SAM" id="MobiDB-lite"/>
    </source>
</evidence>
<dbReference type="InterPro" id="IPR050327">
    <property type="entry name" value="Proton-linked_MCT"/>
</dbReference>
<protein>
    <submittedName>
        <fullName evidence="3">Monocarboxylate transporter 8</fullName>
    </submittedName>
</protein>
<dbReference type="GO" id="GO:0008028">
    <property type="term" value="F:monocarboxylic acid transmembrane transporter activity"/>
    <property type="evidence" value="ECO:0007669"/>
    <property type="project" value="TreeGrafter"/>
</dbReference>
<name>A0A4C1WKV3_EUMVA</name>
<dbReference type="PANTHER" id="PTHR11360">
    <property type="entry name" value="MONOCARBOXYLATE TRANSPORTER"/>
    <property type="match status" value="1"/>
</dbReference>
<keyword evidence="2" id="KW-0812">Transmembrane</keyword>
<dbReference type="InterPro" id="IPR036259">
    <property type="entry name" value="MFS_trans_sf"/>
</dbReference>
<dbReference type="OrthoDB" id="8861968at2759"/>
<feature type="region of interest" description="Disordered" evidence="1">
    <location>
        <begin position="267"/>
        <end position="294"/>
    </location>
</feature>
<reference evidence="3 4" key="1">
    <citation type="journal article" date="2019" name="Commun. Biol.">
        <title>The bagworm genome reveals a unique fibroin gene that provides high tensile strength.</title>
        <authorList>
            <person name="Kono N."/>
            <person name="Nakamura H."/>
            <person name="Ohtoshi R."/>
            <person name="Tomita M."/>
            <person name="Numata K."/>
            <person name="Arakawa K."/>
        </authorList>
    </citation>
    <scope>NUCLEOTIDE SEQUENCE [LARGE SCALE GENOMIC DNA]</scope>
</reference>
<sequence length="588" mass="64326">MEINPNINTENQNETRANGRPRRTQELHLDKVVASQPEIGPTPPDGGYGWIVLISATVYNVTVPGLLVMYSLVITNALKIDEDEESEEIRIWDMGLTLVPVLAVVIKLLLESWCRTVVKIFHMPRLLALAGLCPTVAGVLLSSYNTHADDNDDILNIFAAILIGAGWALTTQQTDVIITHYFRKKLTLAQRIVKLAPAVGNCVAPLIVGMLCVKYPNDGDSVVMVYAALLMQNCFFLASYSRPIYIERVLRSTYSTLKDDDDDVIYSRPSTANDERNRQPALSAHGRGPRGQTIGTAVADDVEDHVVIFNSNRNAKEILDPEVQTREYVADVAAQRRFSSDFGAVLYADGADPTRSNRFSSDFTAADIGRGATGGYQELAAIGGAASDPQPLYRATTVDAGPQYGLSFAVEPEAAPGTQRRTASLKKHFITVTNILVDVNFYLYAVLHLSSTFSILVMSLFFAPLVMKENQSMSVWDISMLLAITSVVAVFFMKISAMFSKAVNEKYEICGTLCALGAFGCYGICPSYTMVKNGSLISTRTRAVKMILAQASCDGSDGGKCSKIGKLVLADRRIKLWQIAEELQISKE</sequence>
<dbReference type="AlphaFoldDB" id="A0A4C1WKV3"/>
<feature type="transmembrane region" description="Helical" evidence="2">
    <location>
        <begin position="154"/>
        <end position="171"/>
    </location>
</feature>
<gene>
    <name evidence="3" type="primary">SLC16A2</name>
    <name evidence="3" type="ORF">EVAR_41989_1</name>
</gene>
<organism evidence="3 4">
    <name type="scientific">Eumeta variegata</name>
    <name type="common">Bagworm moth</name>
    <name type="synonym">Eumeta japonica</name>
    <dbReference type="NCBI Taxonomy" id="151549"/>
    <lineage>
        <taxon>Eukaryota</taxon>
        <taxon>Metazoa</taxon>
        <taxon>Ecdysozoa</taxon>
        <taxon>Arthropoda</taxon>
        <taxon>Hexapoda</taxon>
        <taxon>Insecta</taxon>
        <taxon>Pterygota</taxon>
        <taxon>Neoptera</taxon>
        <taxon>Endopterygota</taxon>
        <taxon>Lepidoptera</taxon>
        <taxon>Glossata</taxon>
        <taxon>Ditrysia</taxon>
        <taxon>Tineoidea</taxon>
        <taxon>Psychidae</taxon>
        <taxon>Oiketicinae</taxon>
        <taxon>Eumeta</taxon>
    </lineage>
</organism>
<dbReference type="SUPFAM" id="SSF103473">
    <property type="entry name" value="MFS general substrate transporter"/>
    <property type="match status" value="1"/>
</dbReference>
<feature type="transmembrane region" description="Helical" evidence="2">
    <location>
        <begin position="122"/>
        <end position="142"/>
    </location>
</feature>
<feature type="transmembrane region" description="Helical" evidence="2">
    <location>
        <begin position="473"/>
        <end position="492"/>
    </location>
</feature>
<feature type="region of interest" description="Disordered" evidence="1">
    <location>
        <begin position="1"/>
        <end position="23"/>
    </location>
</feature>
<feature type="compositionally biased region" description="Polar residues" evidence="1">
    <location>
        <begin position="1"/>
        <end position="16"/>
    </location>
</feature>
<proteinExistence type="predicted"/>
<feature type="transmembrane region" description="Helical" evidence="2">
    <location>
        <begin position="48"/>
        <end position="71"/>
    </location>
</feature>
<evidence type="ECO:0000313" key="4">
    <source>
        <dbReference type="Proteomes" id="UP000299102"/>
    </source>
</evidence>
<dbReference type="EMBL" id="BGZK01000595">
    <property type="protein sequence ID" value="GBP52086.1"/>
    <property type="molecule type" value="Genomic_DNA"/>
</dbReference>
<evidence type="ECO:0000313" key="3">
    <source>
        <dbReference type="EMBL" id="GBP52086.1"/>
    </source>
</evidence>
<feature type="transmembrane region" description="Helical" evidence="2">
    <location>
        <begin position="192"/>
        <end position="211"/>
    </location>
</feature>
<dbReference type="Proteomes" id="UP000299102">
    <property type="component" value="Unassembled WGS sequence"/>
</dbReference>
<feature type="transmembrane region" description="Helical" evidence="2">
    <location>
        <begin position="223"/>
        <end position="241"/>
    </location>
</feature>
<feature type="transmembrane region" description="Helical" evidence="2">
    <location>
        <begin position="91"/>
        <end position="110"/>
    </location>
</feature>
<keyword evidence="2" id="KW-0472">Membrane</keyword>
<keyword evidence="4" id="KW-1185">Reference proteome</keyword>
<comment type="caution">
    <text evidence="3">The sequence shown here is derived from an EMBL/GenBank/DDBJ whole genome shotgun (WGS) entry which is preliminary data.</text>
</comment>
<keyword evidence="2" id="KW-1133">Transmembrane helix</keyword>
<accession>A0A4C1WKV3</accession>
<dbReference type="PANTHER" id="PTHR11360:SF284">
    <property type="entry name" value="EG:103B4.3 PROTEIN-RELATED"/>
    <property type="match status" value="1"/>
</dbReference>
<feature type="transmembrane region" description="Helical" evidence="2">
    <location>
        <begin position="441"/>
        <end position="467"/>
    </location>
</feature>
<evidence type="ECO:0000256" key="2">
    <source>
        <dbReference type="SAM" id="Phobius"/>
    </source>
</evidence>